<comment type="similarity">
    <text evidence="1">Belongs to the STIG1 family.</text>
</comment>
<evidence type="ECO:0008006" key="6">
    <source>
        <dbReference type="Google" id="ProtNLM"/>
    </source>
</evidence>
<reference evidence="4 5" key="1">
    <citation type="submission" date="2017-06" db="EMBL/GenBank/DDBJ databases">
        <title>Comparative genomic analysis of Ambrosia Fusariam Clade fungi.</title>
        <authorList>
            <person name="Stajich J.E."/>
            <person name="Carrillo J."/>
            <person name="Kijimoto T."/>
            <person name="Eskalen A."/>
            <person name="O'Donnell K."/>
            <person name="Kasson M."/>
        </authorList>
    </citation>
    <scope>NUCLEOTIDE SEQUENCE [LARGE SCALE GENOMIC DNA]</scope>
    <source>
        <strain evidence="4 5">UCR1854</strain>
    </source>
</reference>
<feature type="chain" id="PRO_5019264623" description="TNFR-Cys domain-containing protein" evidence="3">
    <location>
        <begin position="20"/>
        <end position="356"/>
    </location>
</feature>
<evidence type="ECO:0000256" key="2">
    <source>
        <dbReference type="ARBA" id="ARBA00022729"/>
    </source>
</evidence>
<comment type="caution">
    <text evidence="4">The sequence shown here is derived from an EMBL/GenBank/DDBJ whole genome shotgun (WGS) entry which is preliminary data.</text>
</comment>
<proteinExistence type="inferred from homology"/>
<dbReference type="Proteomes" id="UP000287124">
    <property type="component" value="Unassembled WGS sequence"/>
</dbReference>
<gene>
    <name evidence="4" type="ORF">BHE90_000013</name>
</gene>
<sequence>MLRLILVLLLNFAISPTLGVTTRSPTLICDQWCSSKFPASAARRACIRDAKNWKGVCYTCGPKAGTTTKTLCGNSCVDLKKDRNNCGACRNVCSGGMICSAGTCVCPAGMTSCNGVCKNLSKDKNNCGYCDVGCYGEALCTGGYCACPGGKTLCGEKCLDTMANDPNNCGCVKVVLALGVNVSVPLAAVSARTNASTLTPTTNTAGDTGTHVLSAPLAFQANALVLLANPFARAFGAPPWRTTTLLVGNAVTCVWVELFALDAAASVSTTESSAMAGVPLLIMTERTAETVASSARIMAGAAEASANVALAKQYAANRVEALTMMTTTVEPVVEYAQMTDDALRAFVTAMYVPKVG</sequence>
<dbReference type="EMBL" id="MIKF01000001">
    <property type="protein sequence ID" value="RTE85279.1"/>
    <property type="molecule type" value="Genomic_DNA"/>
</dbReference>
<evidence type="ECO:0000313" key="5">
    <source>
        <dbReference type="Proteomes" id="UP000287124"/>
    </source>
</evidence>
<keyword evidence="2 3" id="KW-0732">Signal</keyword>
<accession>A0A430MBD0</accession>
<dbReference type="InterPro" id="IPR006969">
    <property type="entry name" value="Stig-like"/>
</dbReference>
<dbReference type="AlphaFoldDB" id="A0A430MBD0"/>
<name>A0A430MBD0_9HYPO</name>
<evidence type="ECO:0000313" key="4">
    <source>
        <dbReference type="EMBL" id="RTE85279.1"/>
    </source>
</evidence>
<organism evidence="4 5">
    <name type="scientific">Fusarium euwallaceae</name>
    <dbReference type="NCBI Taxonomy" id="1147111"/>
    <lineage>
        <taxon>Eukaryota</taxon>
        <taxon>Fungi</taxon>
        <taxon>Dikarya</taxon>
        <taxon>Ascomycota</taxon>
        <taxon>Pezizomycotina</taxon>
        <taxon>Sordariomycetes</taxon>
        <taxon>Hypocreomycetidae</taxon>
        <taxon>Hypocreales</taxon>
        <taxon>Nectriaceae</taxon>
        <taxon>Fusarium</taxon>
        <taxon>Fusarium solani species complex</taxon>
    </lineage>
</organism>
<evidence type="ECO:0000256" key="1">
    <source>
        <dbReference type="ARBA" id="ARBA00006010"/>
    </source>
</evidence>
<feature type="signal peptide" evidence="3">
    <location>
        <begin position="1"/>
        <end position="19"/>
    </location>
</feature>
<dbReference type="Pfam" id="PF04885">
    <property type="entry name" value="Stig1"/>
    <property type="match status" value="1"/>
</dbReference>
<evidence type="ECO:0000256" key="3">
    <source>
        <dbReference type="SAM" id="SignalP"/>
    </source>
</evidence>
<protein>
    <recommendedName>
        <fullName evidence="6">TNFR-Cys domain-containing protein</fullName>
    </recommendedName>
</protein>
<keyword evidence="5" id="KW-1185">Reference proteome</keyword>